<dbReference type="EMBL" id="AE017180">
    <property type="protein sequence ID" value="AAR33609.2"/>
    <property type="molecule type" value="Genomic_DNA"/>
</dbReference>
<dbReference type="STRING" id="243231.GSU0275"/>
<evidence type="ECO:0000313" key="2">
    <source>
        <dbReference type="Proteomes" id="UP000000577"/>
    </source>
</evidence>
<reference evidence="1 2" key="2">
    <citation type="journal article" date="2012" name="BMC Genomics">
        <title>Comparative genomic analysis of Geobacter sulfurreducens KN400, a strain with enhanced capacity for extracellular electron transfer and electricity production.</title>
        <authorList>
            <person name="Butler J.E."/>
            <person name="Young N.D."/>
            <person name="Aklujkar M."/>
            <person name="Lovley D.R."/>
        </authorList>
    </citation>
    <scope>NUCLEOTIDE SEQUENCE [LARGE SCALE GENOMIC DNA]</scope>
    <source>
        <strain evidence="2">ATCC 51573 / DSM 12127 / PCA</strain>
    </source>
</reference>
<organism evidence="1 2">
    <name type="scientific">Geobacter sulfurreducens (strain ATCC 51573 / DSM 12127 / PCA)</name>
    <dbReference type="NCBI Taxonomy" id="243231"/>
    <lineage>
        <taxon>Bacteria</taxon>
        <taxon>Pseudomonadati</taxon>
        <taxon>Thermodesulfobacteriota</taxon>
        <taxon>Desulfuromonadia</taxon>
        <taxon>Geobacterales</taxon>
        <taxon>Geobacteraceae</taxon>
        <taxon>Geobacter</taxon>
    </lineage>
</organism>
<dbReference type="InParanoid" id="Q74GH1"/>
<keyword evidence="2" id="KW-1185">Reference proteome</keyword>
<dbReference type="HOGENOM" id="CLU_2973013_0_0_7"/>
<protein>
    <submittedName>
        <fullName evidence="1">Uncharacterized protein</fullName>
    </submittedName>
</protein>
<sequence>MRIRDGIRLNASMHEEIRRRTTSPDLWNRHHIMMAQHAAHTPDAAGFVTSAAQPAALP</sequence>
<dbReference type="EnsemblBacteria" id="AAR33609">
    <property type="protein sequence ID" value="AAR33609"/>
    <property type="gene ID" value="GSU0275"/>
</dbReference>
<reference evidence="1 2" key="1">
    <citation type="journal article" date="2003" name="Science">
        <title>Genome of Geobacter sulfurreducens: metal reduction in subsurface environments.</title>
        <authorList>
            <person name="Methe B.A."/>
            <person name="Nelson K.E."/>
            <person name="Eisen J.A."/>
            <person name="Paulsen I.T."/>
            <person name="Nelson W."/>
            <person name="Heidelberg J.F."/>
            <person name="Wu D."/>
            <person name="Wu M."/>
            <person name="Ward N."/>
            <person name="Beanan M.J."/>
            <person name="Dodson R.J."/>
            <person name="Madupu R."/>
            <person name="Brinkac L.M."/>
            <person name="Daugherty S.C."/>
            <person name="DeBoy R.T."/>
            <person name="Durkin A.S."/>
            <person name="Gwinn M."/>
            <person name="Kolonay J.F."/>
            <person name="Sullivan S.A."/>
            <person name="Haft D.H."/>
            <person name="Selengut J."/>
            <person name="Davidsen T.M."/>
            <person name="Zafar N."/>
            <person name="White O."/>
            <person name="Tran B."/>
            <person name="Romero C."/>
            <person name="Forberger H.A."/>
            <person name="Weidman J."/>
            <person name="Khouri H."/>
            <person name="Feldblyum T.V."/>
            <person name="Utterback T.R."/>
            <person name="Van Aken S.E."/>
            <person name="Lovley D.R."/>
            <person name="Fraser C.M."/>
        </authorList>
    </citation>
    <scope>NUCLEOTIDE SEQUENCE [LARGE SCALE GENOMIC DNA]</scope>
    <source>
        <strain evidence="2">ATCC 51573 / DSM 12127 / PCA</strain>
    </source>
</reference>
<evidence type="ECO:0000313" key="1">
    <source>
        <dbReference type="EMBL" id="AAR33609.2"/>
    </source>
</evidence>
<gene>
    <name evidence="1" type="ordered locus">GSU0275</name>
</gene>
<proteinExistence type="predicted"/>
<name>Q74GH1_GEOSL</name>
<dbReference type="Proteomes" id="UP000000577">
    <property type="component" value="Chromosome"/>
</dbReference>
<dbReference type="AlphaFoldDB" id="Q74GH1"/>
<accession>Q74GH1</accession>
<dbReference type="KEGG" id="gsu:GSU0275"/>